<gene>
    <name evidence="1" type="ORF">LBW55_23320</name>
</gene>
<evidence type="ECO:0000313" key="2">
    <source>
        <dbReference type="Proteomes" id="UP001143674"/>
    </source>
</evidence>
<dbReference type="Pfam" id="PF18928">
    <property type="entry name" value="DUF5677"/>
    <property type="match status" value="1"/>
</dbReference>
<accession>A0A7X0Q3J9</accession>
<comment type="caution">
    <text evidence="1">The sequence shown here is derived from an EMBL/GenBank/DDBJ whole genome shotgun (WGS) entry which is preliminary data.</text>
</comment>
<dbReference type="AlphaFoldDB" id="A0A7X0Q3J9"/>
<dbReference type="EMBL" id="JAIVEX010000015">
    <property type="protein sequence ID" value="MDB0524545.1"/>
    <property type="molecule type" value="Genomic_DNA"/>
</dbReference>
<dbReference type="Proteomes" id="UP001143674">
    <property type="component" value="Unassembled WGS sequence"/>
</dbReference>
<dbReference type="InterPro" id="IPR043733">
    <property type="entry name" value="DUF5677"/>
</dbReference>
<protein>
    <submittedName>
        <fullName evidence="1">DUF5677 domain-containing protein</fullName>
    </submittedName>
</protein>
<evidence type="ECO:0000313" key="1">
    <source>
        <dbReference type="EMBL" id="MDB0524545.1"/>
    </source>
</evidence>
<proteinExistence type="predicted"/>
<reference evidence="1" key="1">
    <citation type="submission" date="2021-09" db="EMBL/GenBank/DDBJ databases">
        <title>Genomic analysis of Ralstonia spp.</title>
        <authorList>
            <person name="Aburjaile F."/>
            <person name="Ariute J.C."/>
            <person name="Pais A.K.L."/>
            <person name="Albuquerque G.M.R."/>
            <person name="Silva A.M.F."/>
            <person name="Brenig B."/>
            <person name="Azevedo V."/>
            <person name="Matiuzzi M."/>
            <person name="Ramos R."/>
            <person name="Goes-Neto A."/>
            <person name="Soares S."/>
            <person name="Iseppon A.M.B."/>
            <person name="Souza E."/>
            <person name="Gama M."/>
        </authorList>
    </citation>
    <scope>NUCLEOTIDE SEQUENCE</scope>
    <source>
        <strain evidence="1">B4</strain>
    </source>
</reference>
<name>A0A7X0Q3J9_RALSL</name>
<sequence>MERVNRFAVALLIQPRDIFQRDADLLAVTSLSRAVQDFEAAVILAARGLRAQSRSMARSAFETALYCAAASRDLLLSQGARLKPKKGDEPTTSFFDAFEGGHQRFRVQVATDLREMPGVTTEQSAAAEALLDEIGAPGKHQDIDLRGLAEDLNLGDLYTVIYRQLSQDAHPSATSLQHHLILNASGKIEGLQIGPDYTQYADTVVLAICSLLVALNAFVERLGTPNEAAEVKELATRTVSCMRYLKPSEEALWQPRRSPRRST</sequence>
<organism evidence="1 2">
    <name type="scientific">Ralstonia solanacearum</name>
    <name type="common">Pseudomonas solanacearum</name>
    <dbReference type="NCBI Taxonomy" id="305"/>
    <lineage>
        <taxon>Bacteria</taxon>
        <taxon>Pseudomonadati</taxon>
        <taxon>Pseudomonadota</taxon>
        <taxon>Betaproteobacteria</taxon>
        <taxon>Burkholderiales</taxon>
        <taxon>Burkholderiaceae</taxon>
        <taxon>Ralstonia</taxon>
        <taxon>Ralstonia solanacearum species complex</taxon>
    </lineage>
</organism>
<dbReference type="RefSeq" id="WP_184849823.1">
    <property type="nucleotide sequence ID" value="NZ_JABZEH010000001.1"/>
</dbReference>